<evidence type="ECO:0000256" key="8">
    <source>
        <dbReference type="ARBA" id="ARBA00047386"/>
    </source>
</evidence>
<comment type="caution">
    <text evidence="10">The sequence shown here is derived from an EMBL/GenBank/DDBJ whole genome shotgun (WGS) entry which is preliminary data.</text>
</comment>
<feature type="binding site" evidence="9">
    <location>
        <begin position="168"/>
        <end position="169"/>
    </location>
    <ligand>
        <name>ATP</name>
        <dbReference type="ChEBI" id="CHEBI:30616"/>
    </ligand>
</feature>
<dbReference type="InterPro" id="IPR004472">
    <property type="entry name" value="DTB_synth_BioD"/>
</dbReference>
<feature type="binding site" evidence="9">
    <location>
        <begin position="200"/>
        <end position="202"/>
    </location>
    <ligand>
        <name>ATP</name>
        <dbReference type="ChEBI" id="CHEBI:30616"/>
    </ligand>
</feature>
<feature type="binding site" evidence="9">
    <location>
        <position position="16"/>
    </location>
    <ligand>
        <name>Mg(2+)</name>
        <dbReference type="ChEBI" id="CHEBI:18420"/>
    </ligand>
</feature>
<comment type="catalytic activity">
    <reaction evidence="8">
        <text>(7R,8S)-8-amino-7-(carboxyamino)nonanoate + ATP = (4R,5S)-dethiobiotin + ADP + phosphate + H(+)</text>
        <dbReference type="Rhea" id="RHEA:63684"/>
        <dbReference type="ChEBI" id="CHEBI:15378"/>
        <dbReference type="ChEBI" id="CHEBI:30616"/>
        <dbReference type="ChEBI" id="CHEBI:43474"/>
        <dbReference type="ChEBI" id="CHEBI:149470"/>
        <dbReference type="ChEBI" id="CHEBI:149473"/>
        <dbReference type="ChEBI" id="CHEBI:456216"/>
    </reaction>
</comment>
<dbReference type="Proteomes" id="UP000641646">
    <property type="component" value="Unassembled WGS sequence"/>
</dbReference>
<evidence type="ECO:0000256" key="3">
    <source>
        <dbReference type="ARBA" id="ARBA00022723"/>
    </source>
</evidence>
<comment type="catalytic activity">
    <reaction evidence="9">
        <text>(7R,8S)-7,8-diammoniononanoate + CO2 + ATP = (4R,5S)-dethiobiotin + ADP + phosphate + 3 H(+)</text>
        <dbReference type="Rhea" id="RHEA:15805"/>
        <dbReference type="ChEBI" id="CHEBI:15378"/>
        <dbReference type="ChEBI" id="CHEBI:16526"/>
        <dbReference type="ChEBI" id="CHEBI:30616"/>
        <dbReference type="ChEBI" id="CHEBI:43474"/>
        <dbReference type="ChEBI" id="CHEBI:149469"/>
        <dbReference type="ChEBI" id="CHEBI:149473"/>
        <dbReference type="ChEBI" id="CHEBI:456216"/>
        <dbReference type="EC" id="6.3.3.3"/>
    </reaction>
</comment>
<feature type="active site" evidence="9">
    <location>
        <position position="39"/>
    </location>
</feature>
<comment type="subunit">
    <text evidence="9">Homodimer.</text>
</comment>
<keyword evidence="1 9" id="KW-0963">Cytoplasm</keyword>
<feature type="binding site" evidence="9">
    <location>
        <position position="47"/>
    </location>
    <ligand>
        <name>Mg(2+)</name>
        <dbReference type="ChEBI" id="CHEBI:18420"/>
    </ligand>
</feature>
<evidence type="ECO:0000256" key="9">
    <source>
        <dbReference type="HAMAP-Rule" id="MF_00336"/>
    </source>
</evidence>
<dbReference type="AlphaFoldDB" id="A0A926V919"/>
<keyword evidence="2 9" id="KW-0436">Ligase</keyword>
<dbReference type="Gene3D" id="3.40.50.300">
    <property type="entry name" value="P-loop containing nucleotide triphosphate hydrolases"/>
    <property type="match status" value="1"/>
</dbReference>
<dbReference type="InterPro" id="IPR027417">
    <property type="entry name" value="P-loop_NTPase"/>
</dbReference>
<comment type="function">
    <text evidence="9">Catalyzes a mechanistically unusual reaction, the ATP-dependent insertion of CO2 between the N7 and N8 nitrogen atoms of 7,8-diaminopelargonic acid (DAPA, also called 7,8-diammoniononanoate) to form a ureido ring.</text>
</comment>
<feature type="binding site" evidence="9">
    <location>
        <position position="43"/>
    </location>
    <ligand>
        <name>substrate</name>
    </ligand>
</feature>
<reference evidence="10" key="2">
    <citation type="submission" date="2020-08" db="EMBL/GenBank/DDBJ databases">
        <authorList>
            <person name="Chen M."/>
            <person name="Teng W."/>
            <person name="Zhao L."/>
            <person name="Hu C."/>
            <person name="Zhou Y."/>
            <person name="Han B."/>
            <person name="Song L."/>
            <person name="Shu W."/>
        </authorList>
    </citation>
    <scope>NUCLEOTIDE SEQUENCE</scope>
    <source>
        <strain evidence="10">FACHB-1375</strain>
    </source>
</reference>
<accession>A0A926V919</accession>
<feature type="binding site" evidence="9">
    <location>
        <begin position="12"/>
        <end position="17"/>
    </location>
    <ligand>
        <name>ATP</name>
        <dbReference type="ChEBI" id="CHEBI:30616"/>
    </ligand>
</feature>
<dbReference type="RefSeq" id="WP_190460783.1">
    <property type="nucleotide sequence ID" value="NZ_JACJPW010000001.1"/>
</dbReference>
<keyword evidence="11" id="KW-1185">Reference proteome</keyword>
<protein>
    <recommendedName>
        <fullName evidence="9">ATP-dependent dethiobiotin synthetase BioD</fullName>
        <ecNumber evidence="9">6.3.3.3</ecNumber>
    </recommendedName>
    <alternativeName>
        <fullName evidence="9">DTB synthetase</fullName>
        <shortName evidence="9">DTBS</shortName>
    </alternativeName>
    <alternativeName>
        <fullName evidence="9">Dethiobiotin synthase</fullName>
    </alternativeName>
</protein>
<dbReference type="PANTHER" id="PTHR43210">
    <property type="entry name" value="DETHIOBIOTIN SYNTHETASE"/>
    <property type="match status" value="1"/>
</dbReference>
<evidence type="ECO:0000313" key="10">
    <source>
        <dbReference type="EMBL" id="MBD2179518.1"/>
    </source>
</evidence>
<dbReference type="PANTHER" id="PTHR43210:SF2">
    <property type="entry name" value="ATP-DEPENDENT DETHIOBIOTIN SYNTHETASE BIOD 2"/>
    <property type="match status" value="1"/>
</dbReference>
<organism evidence="10 11">
    <name type="scientific">Aerosakkonema funiforme FACHB-1375</name>
    <dbReference type="NCBI Taxonomy" id="2949571"/>
    <lineage>
        <taxon>Bacteria</taxon>
        <taxon>Bacillati</taxon>
        <taxon>Cyanobacteriota</taxon>
        <taxon>Cyanophyceae</taxon>
        <taxon>Oscillatoriophycideae</taxon>
        <taxon>Aerosakkonematales</taxon>
        <taxon>Aerosakkonemataceae</taxon>
        <taxon>Aerosakkonema</taxon>
    </lineage>
</organism>
<comment type="caution">
    <text evidence="9">Lacks conserved residue(s) required for the propagation of feature annotation.</text>
</comment>
<evidence type="ECO:0000256" key="6">
    <source>
        <dbReference type="ARBA" id="ARBA00022840"/>
    </source>
</evidence>
<evidence type="ECO:0000256" key="2">
    <source>
        <dbReference type="ARBA" id="ARBA00022598"/>
    </source>
</evidence>
<comment type="subcellular location">
    <subcellularLocation>
        <location evidence="9">Cytoplasm</location>
    </subcellularLocation>
</comment>
<keyword evidence="7 9" id="KW-0460">Magnesium</keyword>
<evidence type="ECO:0000256" key="7">
    <source>
        <dbReference type="ARBA" id="ARBA00022842"/>
    </source>
</evidence>
<name>A0A926V919_9CYAN</name>
<keyword evidence="6 9" id="KW-0067">ATP-binding</keyword>
<dbReference type="EMBL" id="JACJPW010000001">
    <property type="protein sequence ID" value="MBD2179518.1"/>
    <property type="molecule type" value="Genomic_DNA"/>
</dbReference>
<dbReference type="GO" id="GO:0005829">
    <property type="term" value="C:cytosol"/>
    <property type="evidence" value="ECO:0007669"/>
    <property type="project" value="TreeGrafter"/>
</dbReference>
<evidence type="ECO:0000256" key="5">
    <source>
        <dbReference type="ARBA" id="ARBA00022756"/>
    </source>
</evidence>
<dbReference type="GO" id="GO:0004141">
    <property type="term" value="F:dethiobiotin synthase activity"/>
    <property type="evidence" value="ECO:0007669"/>
    <property type="project" value="UniProtKB-UniRule"/>
</dbReference>
<dbReference type="NCBIfam" id="TIGR00347">
    <property type="entry name" value="bioD"/>
    <property type="match status" value="1"/>
</dbReference>
<keyword evidence="5 9" id="KW-0093">Biotin biosynthesis</keyword>
<dbReference type="HAMAP" id="MF_00336">
    <property type="entry name" value="BioD"/>
    <property type="match status" value="1"/>
</dbReference>
<proteinExistence type="inferred from homology"/>
<feature type="binding site" evidence="9">
    <location>
        <position position="47"/>
    </location>
    <ligand>
        <name>ATP</name>
        <dbReference type="ChEBI" id="CHEBI:30616"/>
    </ligand>
</feature>
<dbReference type="GO" id="GO:0009102">
    <property type="term" value="P:biotin biosynthetic process"/>
    <property type="evidence" value="ECO:0007669"/>
    <property type="project" value="UniProtKB-UniRule"/>
</dbReference>
<dbReference type="GO" id="GO:0005524">
    <property type="term" value="F:ATP binding"/>
    <property type="evidence" value="ECO:0007669"/>
    <property type="project" value="UniProtKB-UniRule"/>
</dbReference>
<evidence type="ECO:0000256" key="1">
    <source>
        <dbReference type="ARBA" id="ARBA00022490"/>
    </source>
</evidence>
<sequence length="226" mass="24582">MNAILISATDTNAGKTVLTAALAAYWQTYRSAESLAIFKPIQTGVGDRELYSQLFSLNQSLEEITPLHFQAPLAPPIAAEKEGSWVDLKKPWQALEILRKQRDFVLVEALGGLGSPVTYELTVADLARDWALPTVLVVPIKLGCLAQVVANVALARQSKVNLKGIVLNCVQPCTDAEITDLAPIDLIQSLTNTLVLGVIPYLENPNDLSKLAQVAAHIELEYLMTH</sequence>
<feature type="binding site" evidence="9">
    <location>
        <position position="108"/>
    </location>
    <ligand>
        <name>Mg(2+)</name>
        <dbReference type="ChEBI" id="CHEBI:18420"/>
    </ligand>
</feature>
<evidence type="ECO:0000313" key="11">
    <source>
        <dbReference type="Proteomes" id="UP000641646"/>
    </source>
</evidence>
<evidence type="ECO:0000256" key="4">
    <source>
        <dbReference type="ARBA" id="ARBA00022741"/>
    </source>
</evidence>
<dbReference type="CDD" id="cd03109">
    <property type="entry name" value="DTBS"/>
    <property type="match status" value="1"/>
</dbReference>
<comment type="cofactor">
    <cofactor evidence="9">
        <name>Mg(2+)</name>
        <dbReference type="ChEBI" id="CHEBI:18420"/>
    </cofactor>
</comment>
<dbReference type="GO" id="GO:0000287">
    <property type="term" value="F:magnesium ion binding"/>
    <property type="evidence" value="ECO:0007669"/>
    <property type="project" value="UniProtKB-UniRule"/>
</dbReference>
<dbReference type="SUPFAM" id="SSF52540">
    <property type="entry name" value="P-loop containing nucleoside triphosphate hydrolases"/>
    <property type="match status" value="1"/>
</dbReference>
<dbReference type="PIRSF" id="PIRSF006755">
    <property type="entry name" value="DTB_synth"/>
    <property type="match status" value="1"/>
</dbReference>
<feature type="binding site" evidence="9">
    <location>
        <begin position="108"/>
        <end position="111"/>
    </location>
    <ligand>
        <name>ATP</name>
        <dbReference type="ChEBI" id="CHEBI:30616"/>
    </ligand>
</feature>
<dbReference type="Pfam" id="PF13500">
    <property type="entry name" value="AAA_26"/>
    <property type="match status" value="1"/>
</dbReference>
<keyword evidence="3 9" id="KW-0479">Metal-binding</keyword>
<reference evidence="10" key="1">
    <citation type="journal article" date="2015" name="ISME J.">
        <title>Draft Genome Sequence of Streptomyces incarnatus NRRL8089, which Produces the Nucleoside Antibiotic Sinefungin.</title>
        <authorList>
            <person name="Oshima K."/>
            <person name="Hattori M."/>
            <person name="Shimizu H."/>
            <person name="Fukuda K."/>
            <person name="Nemoto M."/>
            <person name="Inagaki K."/>
            <person name="Tamura T."/>
        </authorList>
    </citation>
    <scope>NUCLEOTIDE SEQUENCE</scope>
    <source>
        <strain evidence="10">FACHB-1375</strain>
    </source>
</reference>
<gene>
    <name evidence="9 10" type="primary">bioD</name>
    <name evidence="10" type="ORF">H6G03_00025</name>
</gene>
<keyword evidence="4 9" id="KW-0547">Nucleotide-binding</keyword>
<comment type="similarity">
    <text evidence="9">Belongs to the dethiobiotin synthetase family.</text>
</comment>
<dbReference type="EC" id="6.3.3.3" evidence="9"/>
<comment type="pathway">
    <text evidence="9">Cofactor biosynthesis; biotin biosynthesis; biotin from 7,8-diaminononanoate: step 1/2.</text>
</comment>